<evidence type="ECO:0000313" key="1">
    <source>
        <dbReference type="EMBL" id="ORZ38480.1"/>
    </source>
</evidence>
<gene>
    <name evidence="1" type="ORF">BCR44DRAFT_46706</name>
</gene>
<dbReference type="EMBL" id="MCFL01000008">
    <property type="protein sequence ID" value="ORZ38480.1"/>
    <property type="molecule type" value="Genomic_DNA"/>
</dbReference>
<protein>
    <submittedName>
        <fullName evidence="1">Uncharacterized protein</fullName>
    </submittedName>
</protein>
<dbReference type="Proteomes" id="UP000193411">
    <property type="component" value="Unassembled WGS sequence"/>
</dbReference>
<proteinExistence type="predicted"/>
<dbReference type="AlphaFoldDB" id="A0A1Y2HV53"/>
<organism evidence="1 2">
    <name type="scientific">Catenaria anguillulae PL171</name>
    <dbReference type="NCBI Taxonomy" id="765915"/>
    <lineage>
        <taxon>Eukaryota</taxon>
        <taxon>Fungi</taxon>
        <taxon>Fungi incertae sedis</taxon>
        <taxon>Blastocladiomycota</taxon>
        <taxon>Blastocladiomycetes</taxon>
        <taxon>Blastocladiales</taxon>
        <taxon>Catenariaceae</taxon>
        <taxon>Catenaria</taxon>
    </lineage>
</organism>
<comment type="caution">
    <text evidence="1">The sequence shown here is derived from an EMBL/GenBank/DDBJ whole genome shotgun (WGS) entry which is preliminary data.</text>
</comment>
<reference evidence="1 2" key="1">
    <citation type="submission" date="2016-07" db="EMBL/GenBank/DDBJ databases">
        <title>Pervasive Adenine N6-methylation of Active Genes in Fungi.</title>
        <authorList>
            <consortium name="DOE Joint Genome Institute"/>
            <person name="Mondo S.J."/>
            <person name="Dannebaum R.O."/>
            <person name="Kuo R.C."/>
            <person name="Labutti K."/>
            <person name="Haridas S."/>
            <person name="Kuo A."/>
            <person name="Salamov A."/>
            <person name="Ahrendt S.R."/>
            <person name="Lipzen A."/>
            <person name="Sullivan W."/>
            <person name="Andreopoulos W.B."/>
            <person name="Clum A."/>
            <person name="Lindquist E."/>
            <person name="Daum C."/>
            <person name="Ramamoorthy G.K."/>
            <person name="Gryganskyi A."/>
            <person name="Culley D."/>
            <person name="Magnuson J.K."/>
            <person name="James T.Y."/>
            <person name="O'Malley M.A."/>
            <person name="Stajich J.E."/>
            <person name="Spatafora J.W."/>
            <person name="Visel A."/>
            <person name="Grigoriev I.V."/>
        </authorList>
    </citation>
    <scope>NUCLEOTIDE SEQUENCE [LARGE SCALE GENOMIC DNA]</scope>
    <source>
        <strain evidence="1 2">PL171</strain>
    </source>
</reference>
<evidence type="ECO:0000313" key="2">
    <source>
        <dbReference type="Proteomes" id="UP000193411"/>
    </source>
</evidence>
<keyword evidence="2" id="KW-1185">Reference proteome</keyword>
<accession>A0A1Y2HV53</accession>
<sequence>MALCAAGLVTKSKKKRADSSARGLELFRSLIGVLCLNDSKRFDFDLPWKIDMMLARRGQYPAPSKQILTSRTSGEIDQTDPSFVSRFSMKSPTIVTNSNVDRHEINWAVVPKIARERLIADSTPDEDGHVNPDPFRVFLLPAGLGVNESVAGLTASEKRQLRSQNDRETGNLLALLPIF</sequence>
<name>A0A1Y2HV53_9FUNG</name>
<feature type="non-terminal residue" evidence="1">
    <location>
        <position position="179"/>
    </location>
</feature>